<evidence type="ECO:0000256" key="1">
    <source>
        <dbReference type="SAM" id="Phobius"/>
    </source>
</evidence>
<proteinExistence type="predicted"/>
<gene>
    <name evidence="2" type="ORF">BSTOLATCC_MIC39800</name>
</gene>
<organism evidence="2 3">
    <name type="scientific">Blepharisma stoltei</name>
    <dbReference type="NCBI Taxonomy" id="1481888"/>
    <lineage>
        <taxon>Eukaryota</taxon>
        <taxon>Sar</taxon>
        <taxon>Alveolata</taxon>
        <taxon>Ciliophora</taxon>
        <taxon>Postciliodesmatophora</taxon>
        <taxon>Heterotrichea</taxon>
        <taxon>Heterotrichida</taxon>
        <taxon>Blepharismidae</taxon>
        <taxon>Blepharisma</taxon>
    </lineage>
</organism>
<keyword evidence="1" id="KW-0472">Membrane</keyword>
<name>A0AAU9JFK3_9CILI</name>
<feature type="transmembrane region" description="Helical" evidence="1">
    <location>
        <begin position="49"/>
        <end position="68"/>
    </location>
</feature>
<keyword evidence="3" id="KW-1185">Reference proteome</keyword>
<reference evidence="2" key="1">
    <citation type="submission" date="2021-09" db="EMBL/GenBank/DDBJ databases">
        <authorList>
            <consortium name="AG Swart"/>
            <person name="Singh M."/>
            <person name="Singh A."/>
            <person name="Seah K."/>
            <person name="Emmerich C."/>
        </authorList>
    </citation>
    <scope>NUCLEOTIDE SEQUENCE</scope>
    <source>
        <strain evidence="2">ATCC30299</strain>
    </source>
</reference>
<evidence type="ECO:0000313" key="3">
    <source>
        <dbReference type="Proteomes" id="UP001162131"/>
    </source>
</evidence>
<dbReference type="EMBL" id="CAJZBQ010000039">
    <property type="protein sequence ID" value="CAG9326022.1"/>
    <property type="molecule type" value="Genomic_DNA"/>
</dbReference>
<feature type="transmembrane region" description="Helical" evidence="1">
    <location>
        <begin position="80"/>
        <end position="108"/>
    </location>
</feature>
<dbReference type="AlphaFoldDB" id="A0AAU9JFK3"/>
<comment type="caution">
    <text evidence="2">The sequence shown here is derived from an EMBL/GenBank/DDBJ whole genome shotgun (WGS) entry which is preliminary data.</text>
</comment>
<feature type="transmembrane region" description="Helical" evidence="1">
    <location>
        <begin position="128"/>
        <end position="153"/>
    </location>
</feature>
<sequence>MAKGTENLIKRSMIDQNRKLTKIESCCFIVYFILVTTFVSIVISTVATILITVAYVFPNLITGVIGLYGALKSHVKVMKVYLGFIIGLVCLNIASIILSIIFVCLLAANYGDEKCSSTIDENCSFTDVIIIVLMVMLCLNVVISVCLLFLCYVSYHHGKELNSTFMSMEKRETDTKGDELGY</sequence>
<accession>A0AAU9JFK3</accession>
<keyword evidence="1" id="KW-1133">Transmembrane helix</keyword>
<protein>
    <submittedName>
        <fullName evidence="2">Uncharacterized protein</fullName>
    </submittedName>
</protein>
<keyword evidence="1" id="KW-0812">Transmembrane</keyword>
<evidence type="ECO:0000313" key="2">
    <source>
        <dbReference type="EMBL" id="CAG9326022.1"/>
    </source>
</evidence>
<feature type="transmembrane region" description="Helical" evidence="1">
    <location>
        <begin position="21"/>
        <end position="43"/>
    </location>
</feature>
<dbReference type="Proteomes" id="UP001162131">
    <property type="component" value="Unassembled WGS sequence"/>
</dbReference>